<dbReference type="Pfam" id="PF03618">
    <property type="entry name" value="Kinase-PPPase"/>
    <property type="match status" value="1"/>
</dbReference>
<keyword evidence="6" id="KW-0670">Pyruvate</keyword>
<evidence type="ECO:0000256" key="4">
    <source>
        <dbReference type="ARBA" id="ARBA00022777"/>
    </source>
</evidence>
<dbReference type="EC" id="2.7.4.28" evidence="5"/>
<dbReference type="EMBL" id="PSNW01000008">
    <property type="protein sequence ID" value="PPE73086.1"/>
    <property type="molecule type" value="Genomic_DNA"/>
</dbReference>
<dbReference type="NCBIfam" id="NF003742">
    <property type="entry name" value="PRK05339.1"/>
    <property type="match status" value="1"/>
</dbReference>
<keyword evidence="3 5" id="KW-0547">Nucleotide-binding</keyword>
<dbReference type="Proteomes" id="UP000238220">
    <property type="component" value="Unassembled WGS sequence"/>
</dbReference>
<keyword evidence="2 5" id="KW-0808">Transferase</keyword>
<dbReference type="AlphaFoldDB" id="A0A2S5TDN0"/>
<proteinExistence type="inferred from homology"/>
<dbReference type="HAMAP" id="MF_01062">
    <property type="entry name" value="PSRP"/>
    <property type="match status" value="1"/>
</dbReference>
<comment type="catalytic activity">
    <reaction evidence="5">
        <text>[pyruvate, water dikinase] + ADP = [pyruvate, water dikinase]-phosphate + AMP + H(+)</text>
        <dbReference type="Rhea" id="RHEA:46020"/>
        <dbReference type="Rhea" id="RHEA-COMP:11425"/>
        <dbReference type="Rhea" id="RHEA-COMP:11426"/>
        <dbReference type="ChEBI" id="CHEBI:15378"/>
        <dbReference type="ChEBI" id="CHEBI:43176"/>
        <dbReference type="ChEBI" id="CHEBI:68546"/>
        <dbReference type="ChEBI" id="CHEBI:456215"/>
        <dbReference type="ChEBI" id="CHEBI:456216"/>
        <dbReference type="EC" id="2.7.11.33"/>
    </reaction>
</comment>
<dbReference type="EC" id="2.7.11.33" evidence="5"/>
<dbReference type="OrthoDB" id="9782201at2"/>
<organism evidence="6 7">
    <name type="scientific">Solimonas fluminis</name>
    <dbReference type="NCBI Taxonomy" id="2086571"/>
    <lineage>
        <taxon>Bacteria</taxon>
        <taxon>Pseudomonadati</taxon>
        <taxon>Pseudomonadota</taxon>
        <taxon>Gammaproteobacteria</taxon>
        <taxon>Nevskiales</taxon>
        <taxon>Nevskiaceae</taxon>
        <taxon>Solimonas</taxon>
    </lineage>
</organism>
<dbReference type="GO" id="GO:0043531">
    <property type="term" value="F:ADP binding"/>
    <property type="evidence" value="ECO:0007669"/>
    <property type="project" value="UniProtKB-UniRule"/>
</dbReference>
<accession>A0A2S5TDN0</accession>
<comment type="caution">
    <text evidence="6">The sequence shown here is derived from an EMBL/GenBank/DDBJ whole genome shotgun (WGS) entry which is preliminary data.</text>
</comment>
<gene>
    <name evidence="6" type="ORF">C3942_14775</name>
</gene>
<name>A0A2S5TDN0_9GAMM</name>
<evidence type="ECO:0000256" key="2">
    <source>
        <dbReference type="ARBA" id="ARBA00022679"/>
    </source>
</evidence>
<dbReference type="InterPro" id="IPR005177">
    <property type="entry name" value="Kinase-pyrophosphorylase"/>
</dbReference>
<dbReference type="InterPro" id="IPR026530">
    <property type="entry name" value="PSRP"/>
</dbReference>
<reference evidence="6 7" key="1">
    <citation type="submission" date="2018-02" db="EMBL/GenBank/DDBJ databases">
        <title>Genome sequencing of Solimonas sp. HR-BB.</title>
        <authorList>
            <person name="Lee Y."/>
            <person name="Jeon C.O."/>
        </authorList>
    </citation>
    <scope>NUCLEOTIDE SEQUENCE [LARGE SCALE GENOMIC DNA]</scope>
    <source>
        <strain evidence="6 7">HR-BB</strain>
    </source>
</reference>
<feature type="binding site" evidence="5">
    <location>
        <begin position="154"/>
        <end position="161"/>
    </location>
    <ligand>
        <name>ADP</name>
        <dbReference type="ChEBI" id="CHEBI:456216"/>
    </ligand>
</feature>
<comment type="catalytic activity">
    <reaction evidence="5">
        <text>[pyruvate, water dikinase]-phosphate + phosphate + H(+) = [pyruvate, water dikinase] + diphosphate</text>
        <dbReference type="Rhea" id="RHEA:48580"/>
        <dbReference type="Rhea" id="RHEA-COMP:11425"/>
        <dbReference type="Rhea" id="RHEA-COMP:11426"/>
        <dbReference type="ChEBI" id="CHEBI:15378"/>
        <dbReference type="ChEBI" id="CHEBI:33019"/>
        <dbReference type="ChEBI" id="CHEBI:43176"/>
        <dbReference type="ChEBI" id="CHEBI:43474"/>
        <dbReference type="ChEBI" id="CHEBI:68546"/>
        <dbReference type="EC" id="2.7.4.28"/>
    </reaction>
</comment>
<comment type="similarity">
    <text evidence="5">Belongs to the pyruvate, phosphate/water dikinase regulatory protein family. PSRP subfamily.</text>
</comment>
<keyword evidence="7" id="KW-1185">Reference proteome</keyword>
<dbReference type="PANTHER" id="PTHR31756">
    <property type="entry name" value="PYRUVATE, PHOSPHATE DIKINASE REGULATORY PROTEIN 1, CHLOROPLASTIC"/>
    <property type="match status" value="1"/>
</dbReference>
<dbReference type="GO" id="GO:0005524">
    <property type="term" value="F:ATP binding"/>
    <property type="evidence" value="ECO:0007669"/>
    <property type="project" value="InterPro"/>
</dbReference>
<sequence>MTPLRHVFFVSDGTGITAETLGHTLLTQFEAVEFKTTTLPFVNSPEKARSTLDFINFIAKDAGLRPLIFSTTVNDEVRAILRTADALFLDLFDLMIHTIELELGVASTHAQGRAHGMANQQKYNSRISAMNYAMEHDDGQSTRDLARADVILIAPSRCGKTPTSLYLALQHGLFATNFPLTEDDLEQQKLPSSLRGLENKCFGLTSEPERLSQIRSERRPGSKYASLAQCAYELRQAEQLYRRAQVPFLNSANMSIEEIATMVMQEKNLRKPTF</sequence>
<comment type="function">
    <text evidence="5">Bifunctional serine/threonine kinase and phosphorylase involved in the regulation of the phosphoenolpyruvate synthase (PEPS) by catalyzing its phosphorylation/dephosphorylation.</text>
</comment>
<keyword evidence="1 5" id="KW-0723">Serine/threonine-protein kinase</keyword>
<evidence type="ECO:0000256" key="1">
    <source>
        <dbReference type="ARBA" id="ARBA00022527"/>
    </source>
</evidence>
<evidence type="ECO:0000313" key="6">
    <source>
        <dbReference type="EMBL" id="PPE73086.1"/>
    </source>
</evidence>
<dbReference type="GO" id="GO:0004674">
    <property type="term" value="F:protein serine/threonine kinase activity"/>
    <property type="evidence" value="ECO:0007669"/>
    <property type="project" value="UniProtKB-UniRule"/>
</dbReference>
<evidence type="ECO:0000313" key="7">
    <source>
        <dbReference type="Proteomes" id="UP000238220"/>
    </source>
</evidence>
<keyword evidence="4 5" id="KW-0418">Kinase</keyword>
<dbReference type="GO" id="GO:0016776">
    <property type="term" value="F:phosphotransferase activity, phosphate group as acceptor"/>
    <property type="evidence" value="ECO:0007669"/>
    <property type="project" value="UniProtKB-UniRule"/>
</dbReference>
<evidence type="ECO:0000256" key="5">
    <source>
        <dbReference type="HAMAP-Rule" id="MF_01062"/>
    </source>
</evidence>
<evidence type="ECO:0000256" key="3">
    <source>
        <dbReference type="ARBA" id="ARBA00022741"/>
    </source>
</evidence>
<dbReference type="PANTHER" id="PTHR31756:SF3">
    <property type="entry name" value="PYRUVATE, PHOSPHATE DIKINASE REGULATORY PROTEIN 1, CHLOROPLASTIC"/>
    <property type="match status" value="1"/>
</dbReference>
<protein>
    <recommendedName>
        <fullName evidence="5">Putative phosphoenolpyruvate synthase regulatory protein</fullName>
        <shortName evidence="5">PEP synthase regulatory protein</shortName>
        <shortName evidence="5">PSRP</shortName>
        <ecNumber evidence="5">2.7.11.33</ecNumber>
        <ecNumber evidence="5">2.7.4.28</ecNumber>
    </recommendedName>
    <alternativeName>
        <fullName evidence="5">Pyruvate, water dikinase regulatory protein</fullName>
    </alternativeName>
</protein>